<reference evidence="2" key="1">
    <citation type="submission" date="2020-11" db="EMBL/GenBank/DDBJ databases">
        <authorList>
            <person name="Tran Van P."/>
        </authorList>
    </citation>
    <scope>NUCLEOTIDE SEQUENCE</scope>
</reference>
<accession>A0A7R9HJC1</accession>
<feature type="compositionally biased region" description="Pro residues" evidence="1">
    <location>
        <begin position="207"/>
        <end position="220"/>
    </location>
</feature>
<evidence type="ECO:0000313" key="2">
    <source>
        <dbReference type="EMBL" id="CAD7424515.1"/>
    </source>
</evidence>
<sequence>MSSKVLRQTPRLRTMHRMNHQQRVALLKTAEKKLIDVVRECAYNTLKGRVPLKNAQKTKLRAHKQVLRKLVKRGECWKKKRRLLVHQHPPPPPPPPPENTATTAPEVSVLPIAVVLNTVPAQARKRAQLLLEHINSRGGISWDSNGEVSIHDTPLRGSNIVDVVNDLVRARRHNEPSGWRESLTALQKINVPKEFIVNPKRLAPIRDPTPVPQPFTPSPQRPKKKNSESYWSSFIDDRKEIIIKELNVLSVCGALLQHWVLKPPYAIEELSTDARKKADYIVNNLHGIPWDSGDVNYSLLESLISHATARVETVYFKGAENKKNSSQIHGPAAAPQEAVSNRRAPIKGAPVGMPAIIMETQDVCTRESKPVKPLAITGIFNTLFPLDEVDAKRVIVGMSVKNTFKPYVQLEKCGVNCAVFNRTELQELGSYKSVISKFFTNTQPPQKISQTNNEISLRRMCGDRMDLISVAVDRRDMRSTPVARYCNDLINTLIVDMCDTLTESADIIDLEQPTVETHIRKLDLISATYYTRQVVSLSWTQGENVTLSGEDEEDQGEDFSSLDELELELEEISISPLKNYKIVNHGRPTCSTSWFNRREELKLGIDSEAGCTHSDAGGRSKNSTPSAPERASTMLSRAAAGTLAAPLTTPSLFYCSEERGEGGLKGGFSPECADHQSCKGSIALLGSLVFFNIEQRRNGRTETTLSAGARILALYSPIDGGNSVGMALLRDNAMKFNHQPSGEVRATDLLSAGRNGRSGARVQGVVTVALPINYDGANPPQDVEEKQYDTRYVICRMFHVRYVKIGVMNDVRCTRIGVMSNVRYVKIGVMSDVRYVKIGVMSVVRYVKIRVMSDVRYVKIGVMSVVRYVKIGVMSDVRYVKIRVMSDVRYVKIGVMSGVRYVKIGVMSDVLYVKIGVMNDVRCTRIGVMSNVRLCEDRSDEWCALCEDRSDERCALCEDRSYERCALCEDRSDERCALCEDRSDE</sequence>
<name>A0A7R9HJC1_9NEOP</name>
<protein>
    <submittedName>
        <fullName evidence="2">Uncharacterized protein</fullName>
    </submittedName>
</protein>
<dbReference type="AlphaFoldDB" id="A0A7R9HJC1"/>
<feature type="region of interest" description="Disordered" evidence="1">
    <location>
        <begin position="612"/>
        <end position="634"/>
    </location>
</feature>
<feature type="region of interest" description="Disordered" evidence="1">
    <location>
        <begin position="203"/>
        <end position="229"/>
    </location>
</feature>
<proteinExistence type="predicted"/>
<evidence type="ECO:0000256" key="1">
    <source>
        <dbReference type="SAM" id="MobiDB-lite"/>
    </source>
</evidence>
<gene>
    <name evidence="2" type="ORF">TMSB3V08_LOCUS1458</name>
</gene>
<organism evidence="2">
    <name type="scientific">Timema monikensis</name>
    <dbReference type="NCBI Taxonomy" id="170555"/>
    <lineage>
        <taxon>Eukaryota</taxon>
        <taxon>Metazoa</taxon>
        <taxon>Ecdysozoa</taxon>
        <taxon>Arthropoda</taxon>
        <taxon>Hexapoda</taxon>
        <taxon>Insecta</taxon>
        <taxon>Pterygota</taxon>
        <taxon>Neoptera</taxon>
        <taxon>Polyneoptera</taxon>
        <taxon>Phasmatodea</taxon>
        <taxon>Timematodea</taxon>
        <taxon>Timematoidea</taxon>
        <taxon>Timematidae</taxon>
        <taxon>Timema</taxon>
    </lineage>
</organism>
<dbReference type="EMBL" id="OB792798">
    <property type="protein sequence ID" value="CAD7424515.1"/>
    <property type="molecule type" value="Genomic_DNA"/>
</dbReference>